<evidence type="ECO:0008006" key="3">
    <source>
        <dbReference type="Google" id="ProtNLM"/>
    </source>
</evidence>
<dbReference type="Proteomes" id="UP001589605">
    <property type="component" value="Unassembled WGS sequence"/>
</dbReference>
<dbReference type="Gene3D" id="3.40.50.2000">
    <property type="entry name" value="Glycogen Phosphorylase B"/>
    <property type="match status" value="2"/>
</dbReference>
<accession>A0ABV5F511</accession>
<sequence length="407" mass="46618">MNNKNTIHKICIFTQSPLSGAPRVVKEANAYAQHGYNVTVYALWITPQGVENDKTLIDSRIQFKPGIDLRTNGLKTKCIRLQRRFGRELVKYFKVETLASLGYDFKNYYKKINAEQADLYIGHEEMSMALAKKLIENKKQVAFDFEDWHSKDLLPKDRIYRPITLLENLEAFLLKNTSYCYTTSDAMGEAMASYYNTKVPCTIYNAFPSKARMQMDGLHKDIKDKSTFSLYWFSQVISEGRGLELLFEALPYTKTNFQLHLRGVITEEYKSIVENSMPENVSLFIHELVPMGELISRIAEHDLGIAFEETTPESRNYTITNKVFHYLQSGIAILATETAGQLEVLEKTKGAGIISDRNPIALAQLIDEIVSENNQLERMKGCSWLAGETLFSFEKQEEKLLQFLDSE</sequence>
<gene>
    <name evidence="1" type="ORF">ACFFVB_15700</name>
</gene>
<evidence type="ECO:0000313" key="2">
    <source>
        <dbReference type="Proteomes" id="UP001589605"/>
    </source>
</evidence>
<name>A0ABV5F511_9FLAO</name>
<proteinExistence type="predicted"/>
<organism evidence="1 2">
    <name type="scientific">Formosa undariae</name>
    <dbReference type="NCBI Taxonomy" id="1325436"/>
    <lineage>
        <taxon>Bacteria</taxon>
        <taxon>Pseudomonadati</taxon>
        <taxon>Bacteroidota</taxon>
        <taxon>Flavobacteriia</taxon>
        <taxon>Flavobacteriales</taxon>
        <taxon>Flavobacteriaceae</taxon>
        <taxon>Formosa</taxon>
    </lineage>
</organism>
<evidence type="ECO:0000313" key="1">
    <source>
        <dbReference type="EMBL" id="MFB9054534.1"/>
    </source>
</evidence>
<comment type="caution">
    <text evidence="1">The sequence shown here is derived from an EMBL/GenBank/DDBJ whole genome shotgun (WGS) entry which is preliminary data.</text>
</comment>
<dbReference type="RefSeq" id="WP_382384173.1">
    <property type="nucleotide sequence ID" value="NZ_JBHMEZ010000013.1"/>
</dbReference>
<dbReference type="EMBL" id="JBHMEZ010000013">
    <property type="protein sequence ID" value="MFB9054534.1"/>
    <property type="molecule type" value="Genomic_DNA"/>
</dbReference>
<dbReference type="SUPFAM" id="SSF53756">
    <property type="entry name" value="UDP-Glycosyltransferase/glycogen phosphorylase"/>
    <property type="match status" value="1"/>
</dbReference>
<reference evidence="1 2" key="1">
    <citation type="submission" date="2024-09" db="EMBL/GenBank/DDBJ databases">
        <authorList>
            <person name="Sun Q."/>
            <person name="Mori K."/>
        </authorList>
    </citation>
    <scope>NUCLEOTIDE SEQUENCE [LARGE SCALE GENOMIC DNA]</scope>
    <source>
        <strain evidence="1 2">CECT 8286</strain>
    </source>
</reference>
<keyword evidence="2" id="KW-1185">Reference proteome</keyword>
<protein>
    <recommendedName>
        <fullName evidence="3">Glycosyltransferase family 4 protein</fullName>
    </recommendedName>
</protein>